<dbReference type="CDD" id="cd14726">
    <property type="entry name" value="TraB_PrgY-like"/>
    <property type="match status" value="1"/>
</dbReference>
<dbReference type="InterPro" id="IPR002816">
    <property type="entry name" value="TraB/PrgY/GumN_fam"/>
</dbReference>
<sequence>DTPMLRHARGRMHWPRWASRHVRGKSSVEGSWSRQTMEYLRHPSAQGEVYLVGTSHISSESATEVQKVVKAVMPQHVMVELCDARRGRLEAQRAKPESCSILPGSVFEAGGPEGPLAFVKMFYELLRSAGLDPGQDMLAGLEAGREVGARLHCGDVEGRITEERIKAEFMASNLQELFFTLSRPEVQHEASQIFPDLPLDLATLMRGQVSGRAAAAFADAAEQMKDRDK</sequence>
<gene>
    <name evidence="1" type="ORF">SCF082_LOCUS10592</name>
</gene>
<evidence type="ECO:0000313" key="1">
    <source>
        <dbReference type="EMBL" id="CAK9010250.1"/>
    </source>
</evidence>
<proteinExistence type="predicted"/>
<dbReference type="PANTHER" id="PTHR21530">
    <property type="entry name" value="PHEROMONE SHUTDOWN PROTEIN"/>
    <property type="match status" value="1"/>
</dbReference>
<dbReference type="EMBL" id="CAXAMM010006218">
    <property type="protein sequence ID" value="CAK9010250.1"/>
    <property type="molecule type" value="Genomic_DNA"/>
</dbReference>
<protein>
    <recommendedName>
        <fullName evidence="3">TraB domain-containing protein</fullName>
    </recommendedName>
</protein>
<dbReference type="InterPro" id="IPR046345">
    <property type="entry name" value="TraB_PrgY-like"/>
</dbReference>
<accession>A0ABP0J7F6</accession>
<feature type="non-terminal residue" evidence="1">
    <location>
        <position position="1"/>
    </location>
</feature>
<keyword evidence="2" id="KW-1185">Reference proteome</keyword>
<reference evidence="1 2" key="1">
    <citation type="submission" date="2024-02" db="EMBL/GenBank/DDBJ databases">
        <authorList>
            <person name="Chen Y."/>
            <person name="Shah S."/>
            <person name="Dougan E. K."/>
            <person name="Thang M."/>
            <person name="Chan C."/>
        </authorList>
    </citation>
    <scope>NUCLEOTIDE SEQUENCE [LARGE SCALE GENOMIC DNA]</scope>
</reference>
<dbReference type="PANTHER" id="PTHR21530:SF7">
    <property type="entry name" value="TRAB DOMAIN-CONTAINING PROTEIN"/>
    <property type="match status" value="1"/>
</dbReference>
<evidence type="ECO:0000313" key="2">
    <source>
        <dbReference type="Proteomes" id="UP001642464"/>
    </source>
</evidence>
<evidence type="ECO:0008006" key="3">
    <source>
        <dbReference type="Google" id="ProtNLM"/>
    </source>
</evidence>
<organism evidence="1 2">
    <name type="scientific">Durusdinium trenchii</name>
    <dbReference type="NCBI Taxonomy" id="1381693"/>
    <lineage>
        <taxon>Eukaryota</taxon>
        <taxon>Sar</taxon>
        <taxon>Alveolata</taxon>
        <taxon>Dinophyceae</taxon>
        <taxon>Suessiales</taxon>
        <taxon>Symbiodiniaceae</taxon>
        <taxon>Durusdinium</taxon>
    </lineage>
</organism>
<name>A0ABP0J7F6_9DINO</name>
<feature type="non-terminal residue" evidence="1">
    <location>
        <position position="229"/>
    </location>
</feature>
<dbReference type="Proteomes" id="UP001642464">
    <property type="component" value="Unassembled WGS sequence"/>
</dbReference>
<comment type="caution">
    <text evidence="1">The sequence shown here is derived from an EMBL/GenBank/DDBJ whole genome shotgun (WGS) entry which is preliminary data.</text>
</comment>
<dbReference type="Pfam" id="PF01963">
    <property type="entry name" value="TraB_PrgY_gumN"/>
    <property type="match status" value="1"/>
</dbReference>